<keyword evidence="2" id="KW-0808">Transferase</keyword>
<dbReference type="EMBL" id="GQ869385">
    <property type="protein sequence ID" value="ACX33960.1"/>
    <property type="molecule type" value="Genomic_DNA"/>
</dbReference>
<evidence type="ECO:0000313" key="2">
    <source>
        <dbReference type="EMBL" id="ACX33960.1"/>
    </source>
</evidence>
<proteinExistence type="predicted"/>
<organism evidence="2">
    <name type="scientific">uncultured bacterium RM35</name>
    <dbReference type="NCBI Taxonomy" id="672207"/>
    <lineage>
        <taxon>Bacteria</taxon>
        <taxon>environmental samples</taxon>
    </lineage>
</organism>
<dbReference type="InterPro" id="IPR029063">
    <property type="entry name" value="SAM-dependent_MTases_sf"/>
</dbReference>
<sequence>MNSQAAAQQFALPTTWDAAAADYAEEMDPHTRHFAMEAIRLASLPARAHVLDVACGSGAVALLAASAAERVEALDFSVQMLDRLREQATRQGSTNVCVREGNGQALPFPDESFDVAFSMFGLQFFGDRARGLAELRRVLRRGGRAVIGCWAPQDRIHPMGELLAEMARRFPGLPFGKFRVPLGEKAEVETEMSAAGFSGVTVHSFVHAVPFGSPRHFWNWVQRSSVAMVLLRRAVGDETWAPLASSVGDALEERLGTGPQSFSMPAWIGVGGP</sequence>
<feature type="domain" description="Methyltransferase type 11" evidence="1">
    <location>
        <begin position="51"/>
        <end position="147"/>
    </location>
</feature>
<dbReference type="PANTHER" id="PTHR43591">
    <property type="entry name" value="METHYLTRANSFERASE"/>
    <property type="match status" value="1"/>
</dbReference>
<evidence type="ECO:0000259" key="1">
    <source>
        <dbReference type="Pfam" id="PF08241"/>
    </source>
</evidence>
<dbReference type="GO" id="GO:0032259">
    <property type="term" value="P:methylation"/>
    <property type="evidence" value="ECO:0007669"/>
    <property type="project" value="UniProtKB-KW"/>
</dbReference>
<accession>D3W8L1</accession>
<reference evidence="2" key="1">
    <citation type="journal article" date="2010" name="Appl. Environ. Microbiol.">
        <title>Expanding small-molecule functional metagenomics through parallel screening of broad-host-range cosmid environmental DNA libraries in diverse proteobacteria.</title>
        <authorList>
            <person name="Craig J.W."/>
            <person name="Chang F.Y."/>
            <person name="Kim J.H."/>
            <person name="Obiajulu S.C."/>
            <person name="Brady S.F."/>
        </authorList>
    </citation>
    <scope>NUCLEOTIDE SEQUENCE</scope>
</reference>
<keyword evidence="2" id="KW-0489">Methyltransferase</keyword>
<dbReference type="AlphaFoldDB" id="D3W8L1"/>
<dbReference type="CDD" id="cd02440">
    <property type="entry name" value="AdoMet_MTases"/>
    <property type="match status" value="1"/>
</dbReference>
<dbReference type="GO" id="GO:0008757">
    <property type="term" value="F:S-adenosylmethionine-dependent methyltransferase activity"/>
    <property type="evidence" value="ECO:0007669"/>
    <property type="project" value="InterPro"/>
</dbReference>
<dbReference type="Pfam" id="PF08241">
    <property type="entry name" value="Methyltransf_11"/>
    <property type="match status" value="1"/>
</dbReference>
<dbReference type="Gene3D" id="3.40.50.150">
    <property type="entry name" value="Vaccinia Virus protein VP39"/>
    <property type="match status" value="1"/>
</dbReference>
<name>D3W8L1_9BACT</name>
<protein>
    <submittedName>
        <fullName evidence="2">Putative SAM-dependent methyltransferase type 11</fullName>
    </submittedName>
</protein>
<dbReference type="InterPro" id="IPR013216">
    <property type="entry name" value="Methyltransf_11"/>
</dbReference>
<dbReference type="SUPFAM" id="SSF53335">
    <property type="entry name" value="S-adenosyl-L-methionine-dependent methyltransferases"/>
    <property type="match status" value="1"/>
</dbReference>
<dbReference type="PANTHER" id="PTHR43591:SF24">
    <property type="entry name" value="2-METHOXY-6-POLYPRENYL-1,4-BENZOQUINOL METHYLASE, MITOCHONDRIAL"/>
    <property type="match status" value="1"/>
</dbReference>